<evidence type="ECO:0000256" key="12">
    <source>
        <dbReference type="ARBA" id="ARBA00023224"/>
    </source>
</evidence>
<evidence type="ECO:0000256" key="9">
    <source>
        <dbReference type="ARBA" id="ARBA00023136"/>
    </source>
</evidence>
<evidence type="ECO:0000256" key="11">
    <source>
        <dbReference type="ARBA" id="ARBA00023170"/>
    </source>
</evidence>
<keyword evidence="12" id="KW-0807">Transducer</keyword>
<proteinExistence type="inferred from homology"/>
<dbReference type="Pfam" id="PF02140">
    <property type="entry name" value="SUEL_Lectin"/>
    <property type="match status" value="1"/>
</dbReference>
<dbReference type="InterPro" id="IPR000203">
    <property type="entry name" value="GPS"/>
</dbReference>
<gene>
    <name evidence="21" type="primary">LOC106463000</name>
</gene>
<evidence type="ECO:0000256" key="2">
    <source>
        <dbReference type="ARBA" id="ARBA00010933"/>
    </source>
</evidence>
<dbReference type="InterPro" id="IPR057244">
    <property type="entry name" value="GAIN_B"/>
</dbReference>
<dbReference type="InterPro" id="IPR000832">
    <property type="entry name" value="GPCR_2_secretin-like"/>
</dbReference>
<feature type="transmembrane region" description="Helical" evidence="14">
    <location>
        <begin position="630"/>
        <end position="654"/>
    </location>
</feature>
<dbReference type="PROSITE" id="PS50221">
    <property type="entry name" value="GAIN_B"/>
    <property type="match status" value="1"/>
</dbReference>
<evidence type="ECO:0000259" key="17">
    <source>
        <dbReference type="PROSITE" id="PS50227"/>
    </source>
</evidence>
<dbReference type="PROSITE" id="PS50228">
    <property type="entry name" value="SUEL_LECTIN"/>
    <property type="match status" value="1"/>
</dbReference>
<dbReference type="InterPro" id="IPR001879">
    <property type="entry name" value="GPCR_2_extracellular_dom"/>
</dbReference>
<dbReference type="Gene3D" id="2.60.220.50">
    <property type="match status" value="1"/>
</dbReference>
<keyword evidence="4 14" id="KW-0812">Transmembrane</keyword>
<feature type="domain" description="G-protein coupled receptors family 2 profile 2" evidence="19">
    <location>
        <begin position="628"/>
        <end position="874"/>
    </location>
</feature>
<feature type="signal peptide" evidence="15">
    <location>
        <begin position="1"/>
        <end position="25"/>
    </location>
</feature>
<evidence type="ECO:0000259" key="18">
    <source>
        <dbReference type="PROSITE" id="PS50228"/>
    </source>
</evidence>
<evidence type="ECO:0000256" key="10">
    <source>
        <dbReference type="ARBA" id="ARBA00023157"/>
    </source>
</evidence>
<evidence type="ECO:0000256" key="6">
    <source>
        <dbReference type="ARBA" id="ARBA00022734"/>
    </source>
</evidence>
<dbReference type="Pfam" id="PF01825">
    <property type="entry name" value="GPS"/>
    <property type="match status" value="1"/>
</dbReference>
<dbReference type="Pfam" id="PF00002">
    <property type="entry name" value="7tm_2"/>
    <property type="match status" value="1"/>
</dbReference>
<evidence type="ECO:0000313" key="20">
    <source>
        <dbReference type="Proteomes" id="UP000694941"/>
    </source>
</evidence>
<evidence type="ECO:0000256" key="7">
    <source>
        <dbReference type="ARBA" id="ARBA00022989"/>
    </source>
</evidence>
<comment type="similarity">
    <text evidence="2">Belongs to the G-protein coupled receptor 2 family. LN-TM7 subfamily.</text>
</comment>
<feature type="domain" description="GAIN-B" evidence="16">
    <location>
        <begin position="461"/>
        <end position="619"/>
    </location>
</feature>
<keyword evidence="6" id="KW-0430">Lectin</keyword>
<organism evidence="20 21">
    <name type="scientific">Limulus polyphemus</name>
    <name type="common">Atlantic horseshoe crab</name>
    <dbReference type="NCBI Taxonomy" id="6850"/>
    <lineage>
        <taxon>Eukaryota</taxon>
        <taxon>Metazoa</taxon>
        <taxon>Ecdysozoa</taxon>
        <taxon>Arthropoda</taxon>
        <taxon>Chelicerata</taxon>
        <taxon>Merostomata</taxon>
        <taxon>Xiphosura</taxon>
        <taxon>Limulidae</taxon>
        <taxon>Limulus</taxon>
    </lineage>
</organism>
<keyword evidence="9 14" id="KW-0472">Membrane</keyword>
<evidence type="ECO:0000256" key="8">
    <source>
        <dbReference type="ARBA" id="ARBA00023040"/>
    </source>
</evidence>
<feature type="domain" description="G-protein coupled receptors family 2 profile 1" evidence="17">
    <location>
        <begin position="248"/>
        <end position="305"/>
    </location>
</feature>
<feature type="transmembrane region" description="Helical" evidence="14">
    <location>
        <begin position="825"/>
        <end position="844"/>
    </location>
</feature>
<dbReference type="InterPro" id="IPR036445">
    <property type="entry name" value="GPCR_2_extracell_dom_sf"/>
</dbReference>
<keyword evidence="7 14" id="KW-1133">Transmembrane helix</keyword>
<keyword evidence="10" id="KW-1015">Disulfide bond</keyword>
<dbReference type="Gene3D" id="2.60.120.740">
    <property type="match status" value="1"/>
</dbReference>
<feature type="region of interest" description="Disordered" evidence="13">
    <location>
        <begin position="137"/>
        <end position="191"/>
    </location>
</feature>
<dbReference type="PANTHER" id="PTHR12011:SF347">
    <property type="entry name" value="FI21270P1-RELATED"/>
    <property type="match status" value="1"/>
</dbReference>
<dbReference type="Proteomes" id="UP000694941">
    <property type="component" value="Unplaced"/>
</dbReference>
<feature type="transmembrane region" description="Helical" evidence="14">
    <location>
        <begin position="706"/>
        <end position="726"/>
    </location>
</feature>
<dbReference type="RefSeq" id="XP_022246109.1">
    <property type="nucleotide sequence ID" value="XM_022390401.1"/>
</dbReference>
<dbReference type="InterPro" id="IPR000922">
    <property type="entry name" value="Lectin_gal-bd_dom"/>
</dbReference>
<dbReference type="InterPro" id="IPR046338">
    <property type="entry name" value="GAIN_dom_sf"/>
</dbReference>
<evidence type="ECO:0000256" key="3">
    <source>
        <dbReference type="ARBA" id="ARBA00022475"/>
    </source>
</evidence>
<evidence type="ECO:0000256" key="5">
    <source>
        <dbReference type="ARBA" id="ARBA00022729"/>
    </source>
</evidence>
<evidence type="ECO:0000259" key="16">
    <source>
        <dbReference type="PROSITE" id="PS50221"/>
    </source>
</evidence>
<reference evidence="21" key="1">
    <citation type="submission" date="2025-08" db="UniProtKB">
        <authorList>
            <consortium name="RefSeq"/>
        </authorList>
    </citation>
    <scope>IDENTIFICATION</scope>
    <source>
        <tissue evidence="21">Muscle</tissue>
    </source>
</reference>
<feature type="transmembrane region" description="Helical" evidence="14">
    <location>
        <begin position="772"/>
        <end position="795"/>
    </location>
</feature>
<dbReference type="InterPro" id="IPR043159">
    <property type="entry name" value="Lectin_gal-bd_sf"/>
</dbReference>
<comment type="subcellular location">
    <subcellularLocation>
        <location evidence="1">Cell membrane</location>
        <topology evidence="1">Multi-pass membrane protein</topology>
    </subcellularLocation>
</comment>
<keyword evidence="3" id="KW-1003">Cell membrane</keyword>
<keyword evidence="8" id="KW-0297">G-protein coupled receptor</keyword>
<evidence type="ECO:0000256" key="14">
    <source>
        <dbReference type="SAM" id="Phobius"/>
    </source>
</evidence>
<feature type="transmembrane region" description="Helical" evidence="14">
    <location>
        <begin position="733"/>
        <end position="752"/>
    </location>
</feature>
<keyword evidence="5 15" id="KW-0732">Signal</keyword>
<protein>
    <submittedName>
        <fullName evidence="21">Latrophilin Cirl-like isoform X1</fullName>
    </submittedName>
</protein>
<name>A0ABM1SR53_LIMPO</name>
<feature type="transmembrane region" description="Helical" evidence="14">
    <location>
        <begin position="666"/>
        <end position="686"/>
    </location>
</feature>
<dbReference type="PANTHER" id="PTHR12011">
    <property type="entry name" value="ADHESION G-PROTEIN COUPLED RECEPTOR"/>
    <property type="match status" value="1"/>
</dbReference>
<accession>A0ABM1SR53</accession>
<keyword evidence="11" id="KW-0675">Receptor</keyword>
<feature type="domain" description="SUEL-type lectin" evidence="18">
    <location>
        <begin position="38"/>
        <end position="127"/>
    </location>
</feature>
<evidence type="ECO:0000313" key="21">
    <source>
        <dbReference type="RefSeq" id="XP_022246109.1"/>
    </source>
</evidence>
<dbReference type="Gene3D" id="1.20.1070.10">
    <property type="entry name" value="Rhodopsin 7-helix transmembrane proteins"/>
    <property type="match status" value="1"/>
</dbReference>
<evidence type="ECO:0000256" key="13">
    <source>
        <dbReference type="SAM" id="MobiDB-lite"/>
    </source>
</evidence>
<keyword evidence="20" id="KW-1185">Reference proteome</keyword>
<evidence type="ECO:0000256" key="15">
    <source>
        <dbReference type="SAM" id="SignalP"/>
    </source>
</evidence>
<dbReference type="Gene3D" id="1.25.40.610">
    <property type="match status" value="1"/>
</dbReference>
<sequence length="1232" mass="136848">MVSCRRQFWKTMVLLIAGLVIEVCARRGERARYRTAYACEGNNLKISCENEQLIKVLRANYGRFSISICNDQGILDWSVKCAAEKSYFVIHERCNLVPSCIVNVTSHTFGEPCPGTYKYLEVQYQCMLEFTPSSSTTLSTTSSTSTRPPIIIPSTRPKTTTTTSTTTTTTTPSTTTSTTTTTTTTTTTKRPTTTTTLSTVATSFFKPSSSSSDSSFEYEKTFTRFQPETITLYQSPSPPPAVYNGAQYCPPVILRRIHWNWTREGQIAIEKCPDGSMGYARWQCGTSPVRWLPDSPDLSECQSVWVDNLHSRIEGEESIVGIATELAVITKTKPLYGGDIRQVSGIVQRLVAKMAATVKDVTDSQQRYQGSPTNQQRLQITQEMLELMSEVSSNLLERYHSDSWRDLPEPEQRSTASALVQGLEESSWLLAESLPSNSHFHKIQNNLLVSVRRVQTWSVSEVRFPSPEDVEASEWTRMDESVIVPTQALLGSAINGVVDMVFLAYNKLENFLTAADRGIFGRPLSAGKHSNNSHIINSRVLAASIRRHGMASLHQPAKIVFRHIQEENVSNPRCVFWEFNNRLWSGEGCWVSSTNKTHTVCSCNHLTNFALLMEVSATKQNKMTQEVSKLAVWIGCGVAMTLLLMTFLLLMLLRNLKGDIFTIRKNLLFCLFVAETIILIGIAQTANRIICGVVAGFLHYALLEVFTWSLLGIFHLFMVVLGVFDVSTYRGNWYCGFGYSIPAAIVGISAAIDPESFGQGVSFCWLKYRNFYVMSFAGPAGISVLASTILLIFIYHRISRRSDTSVDAKNKEGVKSSLLRSWSDSSMCVLIMLSLTWASCLWYLYDASTITMYIFTVSNSLQGVLLFVFYCIRETQVRKTLCETLRSIPWLQSCFPSLKPAASPPSQYVYTNGMMNSSLPSVSGHESVGNLVLPTPVSSLSADHQFTPSEDVPVDDDSGVKDIEEANNVPTSESDNVSESTDQVVCPALLLTATQSLAIKTPSDGMRDWLPVSSSRCCGVCGSCIKSQSLLFSPDFKRCLGNYRVNYSVEHIYETIDSDSLVSRCSSQSCTSEENDSNPFQSQICVKESFSSNDESCAVSSRGNGGSVLDLAVQHLSQLTVDSTANFSQCKTIALDRSNVFGVFAHTRTSLRTKNLPSQQQFVDLGCVREQDFRKEDYISDSVVPRSDNICCNNASSYPLLTEDAVRRQNLETSPQTICEPIPNESSYSFRI</sequence>
<feature type="transmembrane region" description="Helical" evidence="14">
    <location>
        <begin position="850"/>
        <end position="872"/>
    </location>
</feature>
<dbReference type="SMART" id="SM00303">
    <property type="entry name" value="GPS"/>
    <property type="match status" value="1"/>
</dbReference>
<dbReference type="InterPro" id="IPR032471">
    <property type="entry name" value="AGRL2-4_GAIN_subdom_A"/>
</dbReference>
<dbReference type="CDD" id="cd22830">
    <property type="entry name" value="Gal_Rha_Lectin_dCirl"/>
    <property type="match status" value="1"/>
</dbReference>
<dbReference type="Pfam" id="PF16489">
    <property type="entry name" value="GAIN"/>
    <property type="match status" value="1"/>
</dbReference>
<evidence type="ECO:0000256" key="4">
    <source>
        <dbReference type="ARBA" id="ARBA00022692"/>
    </source>
</evidence>
<evidence type="ECO:0000259" key="19">
    <source>
        <dbReference type="PROSITE" id="PS50261"/>
    </source>
</evidence>
<dbReference type="GeneID" id="106463000"/>
<evidence type="ECO:0000256" key="1">
    <source>
        <dbReference type="ARBA" id="ARBA00004651"/>
    </source>
</evidence>
<feature type="chain" id="PRO_5045939425" evidence="15">
    <location>
        <begin position="26"/>
        <end position="1232"/>
    </location>
</feature>
<dbReference type="InterPro" id="IPR017981">
    <property type="entry name" value="GPCR_2-like_7TM"/>
</dbReference>
<dbReference type="PROSITE" id="PS50261">
    <property type="entry name" value="G_PROTEIN_RECEP_F2_4"/>
    <property type="match status" value="1"/>
</dbReference>
<dbReference type="Gene3D" id="4.10.1240.10">
    <property type="entry name" value="GPCR, family 2, extracellular hormone receptor domain"/>
    <property type="match status" value="1"/>
</dbReference>
<dbReference type="PROSITE" id="PS50227">
    <property type="entry name" value="G_PROTEIN_RECEP_F2_3"/>
    <property type="match status" value="1"/>
</dbReference>